<evidence type="ECO:0000313" key="2">
    <source>
        <dbReference type="Proteomes" id="UP000053593"/>
    </source>
</evidence>
<gene>
    <name evidence="1" type="ORF">GYMLUDRAFT_486184</name>
</gene>
<dbReference type="Proteomes" id="UP000053593">
    <property type="component" value="Unassembled WGS sequence"/>
</dbReference>
<keyword evidence="2" id="KW-1185">Reference proteome</keyword>
<protein>
    <submittedName>
        <fullName evidence="1">Uncharacterized protein</fullName>
    </submittedName>
</protein>
<reference evidence="1 2" key="1">
    <citation type="submission" date="2014-04" db="EMBL/GenBank/DDBJ databases">
        <title>Evolutionary Origins and Diversification of the Mycorrhizal Mutualists.</title>
        <authorList>
            <consortium name="DOE Joint Genome Institute"/>
            <consortium name="Mycorrhizal Genomics Consortium"/>
            <person name="Kohler A."/>
            <person name="Kuo A."/>
            <person name="Nagy L.G."/>
            <person name="Floudas D."/>
            <person name="Copeland A."/>
            <person name="Barry K.W."/>
            <person name="Cichocki N."/>
            <person name="Veneault-Fourrey C."/>
            <person name="LaButti K."/>
            <person name="Lindquist E.A."/>
            <person name="Lipzen A."/>
            <person name="Lundell T."/>
            <person name="Morin E."/>
            <person name="Murat C."/>
            <person name="Riley R."/>
            <person name="Ohm R."/>
            <person name="Sun H."/>
            <person name="Tunlid A."/>
            <person name="Henrissat B."/>
            <person name="Grigoriev I.V."/>
            <person name="Hibbett D.S."/>
            <person name="Martin F."/>
        </authorList>
    </citation>
    <scope>NUCLEOTIDE SEQUENCE [LARGE SCALE GENOMIC DNA]</scope>
    <source>
        <strain evidence="1 2">FD-317 M1</strain>
    </source>
</reference>
<proteinExistence type="predicted"/>
<organism evidence="1 2">
    <name type="scientific">Collybiopsis luxurians FD-317 M1</name>
    <dbReference type="NCBI Taxonomy" id="944289"/>
    <lineage>
        <taxon>Eukaryota</taxon>
        <taxon>Fungi</taxon>
        <taxon>Dikarya</taxon>
        <taxon>Basidiomycota</taxon>
        <taxon>Agaricomycotina</taxon>
        <taxon>Agaricomycetes</taxon>
        <taxon>Agaricomycetidae</taxon>
        <taxon>Agaricales</taxon>
        <taxon>Marasmiineae</taxon>
        <taxon>Omphalotaceae</taxon>
        <taxon>Collybiopsis</taxon>
        <taxon>Collybiopsis luxurians</taxon>
    </lineage>
</organism>
<accession>A0A0D0CK22</accession>
<name>A0A0D0CK22_9AGAR</name>
<dbReference type="AlphaFoldDB" id="A0A0D0CK22"/>
<sequence length="96" mass="11378">MAYVCGWNDDFKLFKFRKKREKKESERDVYLICTHQTVSLFLGKIDRRARNCSISGPLSRYQVMADGPVWMLRNLEIPWSMLPFGHQPFQDDSCFP</sequence>
<dbReference type="EMBL" id="KN834765">
    <property type="protein sequence ID" value="KIK63209.1"/>
    <property type="molecule type" value="Genomic_DNA"/>
</dbReference>
<evidence type="ECO:0000313" key="1">
    <source>
        <dbReference type="EMBL" id="KIK63209.1"/>
    </source>
</evidence>
<dbReference type="HOGENOM" id="CLU_2359951_0_0_1"/>